<dbReference type="GO" id="GO:0009069">
    <property type="term" value="P:serine family amino acid metabolic process"/>
    <property type="evidence" value="ECO:0007669"/>
    <property type="project" value="UniProtKB-ARBA"/>
</dbReference>
<dbReference type="GO" id="GO:0044272">
    <property type="term" value="P:sulfur compound biosynthetic process"/>
    <property type="evidence" value="ECO:0007669"/>
    <property type="project" value="UniProtKB-ARBA"/>
</dbReference>
<evidence type="ECO:0000256" key="1">
    <source>
        <dbReference type="ARBA" id="ARBA00001933"/>
    </source>
</evidence>
<evidence type="ECO:0000259" key="4">
    <source>
        <dbReference type="Pfam" id="PF00291"/>
    </source>
</evidence>
<dbReference type="GeneID" id="95967463"/>
<evidence type="ECO:0000256" key="3">
    <source>
        <dbReference type="ARBA" id="ARBA00022898"/>
    </source>
</evidence>
<feature type="domain" description="Tryptophan synthase beta chain-like PALP" evidence="4">
    <location>
        <begin position="7"/>
        <end position="290"/>
    </location>
</feature>
<dbReference type="CDD" id="cd01561">
    <property type="entry name" value="CBS_like"/>
    <property type="match status" value="1"/>
</dbReference>
<dbReference type="GO" id="GO:0006534">
    <property type="term" value="P:cysteine metabolic process"/>
    <property type="evidence" value="ECO:0007669"/>
    <property type="project" value="UniProtKB-ARBA"/>
</dbReference>
<keyword evidence="6" id="KW-1185">Reference proteome</keyword>
<dbReference type="InterPro" id="IPR036052">
    <property type="entry name" value="TrpB-like_PALP_sf"/>
</dbReference>
<sequence length="310" mass="33477">MKISNDITELIGNTPIVKLKRVPGDSSASVYLKMESFNIGGSMKDRTALYLFEYAQSSGLLKGGRNIIEATSGNTGIALSMLGAAKGVGVTILMSEGVSIERRKIISAYGSELILTPAEKGTAGAIEVKEELLRRYPDRYVSLDQFSNPVNVMAHYNSTSRELIDQMDGRIDSIVMSVGTGGSSSGVSMRMREEIPGVRIIGVTAALGVKIEGIRSPKEPNPSKLVRINAFDELHEITEAEKKECFETTRKAASSEGILLGMSSGCVLHYALKEAKKLGKGKNVVCLMPDNGFKYLSTDLFVDLGKKWVG</sequence>
<protein>
    <submittedName>
        <fullName evidence="5">PLP-dependent cysteine synthase family protein</fullName>
    </submittedName>
</protein>
<dbReference type="InterPro" id="IPR001926">
    <property type="entry name" value="TrpB-like_PALP"/>
</dbReference>
<dbReference type="InterPro" id="IPR050214">
    <property type="entry name" value="Cys_Synth/Cystath_Beta-Synth"/>
</dbReference>
<dbReference type="FunFam" id="3.40.50.1100:FF:000003">
    <property type="entry name" value="Cystathionine beta-synthase"/>
    <property type="match status" value="1"/>
</dbReference>
<dbReference type="KEGG" id="omr:OXIME_000732"/>
<dbReference type="PANTHER" id="PTHR10314">
    <property type="entry name" value="CYSTATHIONINE BETA-SYNTHASE"/>
    <property type="match status" value="1"/>
</dbReference>
<reference evidence="5 6" key="1">
    <citation type="submission" date="2023-09" db="EMBL/GenBank/DDBJ databases">
        <authorList>
            <person name="Golyshina O.V."/>
            <person name="Lunev E.A."/>
            <person name="Bargiela R."/>
            <person name="Gaines M.C."/>
            <person name="Daum B."/>
            <person name="Bale N.J."/>
            <person name="Koenen M."/>
            <person name="Sinninghe Damst J.S."/>
            <person name="Yakimov M."/>
            <person name="Golyshin P.N."/>
        </authorList>
    </citation>
    <scope>NUCLEOTIDE SEQUENCE [LARGE SCALE GENOMIC DNA]</scope>
    <source>
        <strain evidence="5 6">M1</strain>
    </source>
</reference>
<comment type="similarity">
    <text evidence="2">Belongs to the cysteine synthase/cystathionine beta-synthase family.</text>
</comment>
<dbReference type="EMBL" id="CP133772">
    <property type="protein sequence ID" value="WYY00175.1"/>
    <property type="molecule type" value="Genomic_DNA"/>
</dbReference>
<keyword evidence="3" id="KW-0663">Pyridoxal phosphate</keyword>
<dbReference type="RefSeq" id="WP_393972125.1">
    <property type="nucleotide sequence ID" value="NZ_CP133772.1"/>
</dbReference>
<organism evidence="5 6">
    <name type="scientific">Oxyplasma meridianum</name>
    <dbReference type="NCBI Taxonomy" id="3073602"/>
    <lineage>
        <taxon>Archaea</taxon>
        <taxon>Methanobacteriati</taxon>
        <taxon>Thermoplasmatota</taxon>
        <taxon>Thermoplasmata</taxon>
        <taxon>Thermoplasmatales</taxon>
        <taxon>Thermoplasmataceae</taxon>
        <taxon>Oxyplasma</taxon>
    </lineage>
</organism>
<dbReference type="Pfam" id="PF00291">
    <property type="entry name" value="PALP"/>
    <property type="match status" value="1"/>
</dbReference>
<proteinExistence type="inferred from homology"/>
<gene>
    <name evidence="5" type="ORF">OXIME_000732</name>
</gene>
<evidence type="ECO:0000313" key="5">
    <source>
        <dbReference type="EMBL" id="WYY00175.1"/>
    </source>
</evidence>
<evidence type="ECO:0000313" key="6">
    <source>
        <dbReference type="Proteomes" id="UP001451606"/>
    </source>
</evidence>
<accession>A0AAX4NHG8</accession>
<dbReference type="Gene3D" id="3.40.50.1100">
    <property type="match status" value="2"/>
</dbReference>
<comment type="cofactor">
    <cofactor evidence="1">
        <name>pyridoxal 5'-phosphate</name>
        <dbReference type="ChEBI" id="CHEBI:597326"/>
    </cofactor>
</comment>
<dbReference type="SUPFAM" id="SSF53686">
    <property type="entry name" value="Tryptophan synthase beta subunit-like PLP-dependent enzymes"/>
    <property type="match status" value="1"/>
</dbReference>
<dbReference type="AlphaFoldDB" id="A0AAX4NHG8"/>
<dbReference type="Proteomes" id="UP001451606">
    <property type="component" value="Chromosome"/>
</dbReference>
<evidence type="ECO:0000256" key="2">
    <source>
        <dbReference type="ARBA" id="ARBA00007103"/>
    </source>
</evidence>
<name>A0AAX4NHG8_9ARCH</name>